<organism evidence="1">
    <name type="scientific">marine metagenome</name>
    <dbReference type="NCBI Taxonomy" id="408172"/>
    <lineage>
        <taxon>unclassified sequences</taxon>
        <taxon>metagenomes</taxon>
        <taxon>ecological metagenomes</taxon>
    </lineage>
</organism>
<protein>
    <submittedName>
        <fullName evidence="1">Uncharacterized protein</fullName>
    </submittedName>
</protein>
<gene>
    <name evidence="1" type="ORF">METZ01_LOCUS440722</name>
</gene>
<sequence>MEGITWKELEMNRNVFTSFRFLFH</sequence>
<feature type="non-terminal residue" evidence="1">
    <location>
        <position position="24"/>
    </location>
</feature>
<accession>A0A382YZD2</accession>
<proteinExistence type="predicted"/>
<dbReference type="AlphaFoldDB" id="A0A382YZD2"/>
<name>A0A382YZD2_9ZZZZ</name>
<evidence type="ECO:0000313" key="1">
    <source>
        <dbReference type="EMBL" id="SVD87868.1"/>
    </source>
</evidence>
<reference evidence="1" key="1">
    <citation type="submission" date="2018-05" db="EMBL/GenBank/DDBJ databases">
        <authorList>
            <person name="Lanie J.A."/>
            <person name="Ng W.-L."/>
            <person name="Kazmierczak K.M."/>
            <person name="Andrzejewski T.M."/>
            <person name="Davidsen T.M."/>
            <person name="Wayne K.J."/>
            <person name="Tettelin H."/>
            <person name="Glass J.I."/>
            <person name="Rusch D."/>
            <person name="Podicherti R."/>
            <person name="Tsui H.-C.T."/>
            <person name="Winkler M.E."/>
        </authorList>
    </citation>
    <scope>NUCLEOTIDE SEQUENCE</scope>
</reference>
<dbReference type="EMBL" id="UINC01179265">
    <property type="protein sequence ID" value="SVD87868.1"/>
    <property type="molecule type" value="Genomic_DNA"/>
</dbReference>